<dbReference type="InterPro" id="IPR046454">
    <property type="entry name" value="GpA_endonuclease"/>
</dbReference>
<dbReference type="Pfam" id="PF20454">
    <property type="entry name" value="GpA_nuclease"/>
    <property type="match status" value="1"/>
</dbReference>
<dbReference type="SUPFAM" id="SSF53067">
    <property type="entry name" value="Actin-like ATPase domain"/>
    <property type="match status" value="1"/>
</dbReference>
<keyword evidence="1" id="KW-0808">Transferase</keyword>
<dbReference type="PROSITE" id="PS01076">
    <property type="entry name" value="ACETATE_KINASE_2"/>
    <property type="match status" value="1"/>
</dbReference>
<proteinExistence type="predicted"/>
<evidence type="ECO:0000256" key="3">
    <source>
        <dbReference type="ARBA" id="ARBA00022777"/>
    </source>
</evidence>
<dbReference type="GO" id="GO:0008776">
    <property type="term" value="F:acetate kinase activity"/>
    <property type="evidence" value="ECO:0007669"/>
    <property type="project" value="TreeGrafter"/>
</dbReference>
<dbReference type="InterPro" id="IPR046453">
    <property type="entry name" value="GpA_ATPase"/>
</dbReference>
<comment type="caution">
    <text evidence="7">The sequence shown here is derived from an EMBL/GenBank/DDBJ whole genome shotgun (WGS) entry which is preliminary data.</text>
</comment>
<name>A0A0F9FSR4_9ZZZZ</name>
<evidence type="ECO:0000259" key="5">
    <source>
        <dbReference type="Pfam" id="PF05876"/>
    </source>
</evidence>
<evidence type="ECO:0000256" key="4">
    <source>
        <dbReference type="ARBA" id="ARBA00022840"/>
    </source>
</evidence>
<feature type="domain" description="Phage terminase large subunit GpA ATPase" evidence="5">
    <location>
        <begin position="100"/>
        <end position="308"/>
    </location>
</feature>
<dbReference type="InterPro" id="IPR023865">
    <property type="entry name" value="Aliphatic_acid_kinase_CS"/>
</dbReference>
<dbReference type="GO" id="GO:0016887">
    <property type="term" value="F:ATP hydrolysis activity"/>
    <property type="evidence" value="ECO:0007669"/>
    <property type="project" value="InterPro"/>
</dbReference>
<dbReference type="GO" id="GO:0005524">
    <property type="term" value="F:ATP binding"/>
    <property type="evidence" value="ECO:0007669"/>
    <property type="project" value="UniProtKB-KW"/>
</dbReference>
<accession>A0A0F9FSR4</accession>
<evidence type="ECO:0000313" key="7">
    <source>
        <dbReference type="EMBL" id="KKL54147.1"/>
    </source>
</evidence>
<dbReference type="PANTHER" id="PTHR21060">
    <property type="entry name" value="ACETATE KINASE"/>
    <property type="match status" value="1"/>
</dbReference>
<evidence type="ECO:0000256" key="2">
    <source>
        <dbReference type="ARBA" id="ARBA00022741"/>
    </source>
</evidence>
<sequence length="438" mass="48609">MDTAWHQTMPPKAYIYALPYSWYSKYGVRRYGFHGTSFLYVAKRAAVLLDRNPFRTNLIILHVGNGASANAVQDGLSVDTSMGLTPLEGLVMGTRAGDHDAAIGYYMHQDPCPIMVVQPTVEDACGFSKQEIAPMLRDCEVLRDLVGEQKTRVSENTILHKTFPGGSLTMVGANSGRGFRRVSRRVVMFDEVDGYPPSAGNEGDQITLGINRSQKYHNRKIIAGSTPLIAGASRIERMFEEGDQRRYHVPCPGCSHRAPLAWKNKPDRPVHFMRWDKGAPESAHMVCGANGCIIDEEHKWAMLEAGEWIAAEPFRGHASFHIWAGYSVGPNDTWADIVGEFLEALKKGVDVLRTFVNTVLGETWQERGEAPDYQRLYERRETYPIGEVPAAVDFLTAGVDVQKDRLVYEVVGWEIGSKRSHSVDAGILYGDTADAATA</sequence>
<dbReference type="PRINTS" id="PR00471">
    <property type="entry name" value="ACETATEKNASE"/>
</dbReference>
<keyword evidence="3" id="KW-0418">Kinase</keyword>
<dbReference type="InterPro" id="IPR043129">
    <property type="entry name" value="ATPase_NBD"/>
</dbReference>
<keyword evidence="2" id="KW-0547">Nucleotide-binding</keyword>
<dbReference type="Pfam" id="PF05876">
    <property type="entry name" value="GpA_ATPase"/>
    <property type="match status" value="1"/>
</dbReference>
<dbReference type="PANTHER" id="PTHR21060:SF15">
    <property type="entry name" value="ACETATE KINASE-RELATED"/>
    <property type="match status" value="1"/>
</dbReference>
<dbReference type="Gene3D" id="3.30.420.40">
    <property type="match status" value="2"/>
</dbReference>
<gene>
    <name evidence="7" type="ORF">LCGC14_2268310</name>
</gene>
<reference evidence="7" key="1">
    <citation type="journal article" date="2015" name="Nature">
        <title>Complex archaea that bridge the gap between prokaryotes and eukaryotes.</title>
        <authorList>
            <person name="Spang A."/>
            <person name="Saw J.H."/>
            <person name="Jorgensen S.L."/>
            <person name="Zaremba-Niedzwiedzka K."/>
            <person name="Martijn J."/>
            <person name="Lind A.E."/>
            <person name="van Eijk R."/>
            <person name="Schleper C."/>
            <person name="Guy L."/>
            <person name="Ettema T.J."/>
        </authorList>
    </citation>
    <scope>NUCLEOTIDE SEQUENCE</scope>
</reference>
<dbReference type="InterPro" id="IPR000890">
    <property type="entry name" value="Aliphatic_acid_kin_short-chain"/>
</dbReference>
<dbReference type="GO" id="GO:0006083">
    <property type="term" value="P:acetate metabolic process"/>
    <property type="evidence" value="ECO:0007669"/>
    <property type="project" value="TreeGrafter"/>
</dbReference>
<keyword evidence="4" id="KW-0067">ATP-binding</keyword>
<evidence type="ECO:0000256" key="1">
    <source>
        <dbReference type="ARBA" id="ARBA00022679"/>
    </source>
</evidence>
<protein>
    <submittedName>
        <fullName evidence="7">Uncharacterized protein</fullName>
    </submittedName>
</protein>
<feature type="non-terminal residue" evidence="7">
    <location>
        <position position="1"/>
    </location>
</feature>
<dbReference type="GO" id="GO:0004519">
    <property type="term" value="F:endonuclease activity"/>
    <property type="evidence" value="ECO:0007669"/>
    <property type="project" value="InterPro"/>
</dbReference>
<feature type="domain" description="Terminase large subunit GpA endonuclease" evidence="6">
    <location>
        <begin position="317"/>
        <end position="436"/>
    </location>
</feature>
<dbReference type="AlphaFoldDB" id="A0A0F9FSR4"/>
<evidence type="ECO:0000259" key="6">
    <source>
        <dbReference type="Pfam" id="PF20454"/>
    </source>
</evidence>
<dbReference type="EMBL" id="LAZR01031301">
    <property type="protein sequence ID" value="KKL54147.1"/>
    <property type="molecule type" value="Genomic_DNA"/>
</dbReference>
<organism evidence="7">
    <name type="scientific">marine sediment metagenome</name>
    <dbReference type="NCBI Taxonomy" id="412755"/>
    <lineage>
        <taxon>unclassified sequences</taxon>
        <taxon>metagenomes</taxon>
        <taxon>ecological metagenomes</taxon>
    </lineage>
</organism>